<dbReference type="CDD" id="cd00552">
    <property type="entry name" value="RaiA"/>
    <property type="match status" value="1"/>
</dbReference>
<dbReference type="Proteomes" id="UP000885931">
    <property type="component" value="Unassembled WGS sequence"/>
</dbReference>
<dbReference type="InterPro" id="IPR003489">
    <property type="entry name" value="RHF/RaiA"/>
</dbReference>
<dbReference type="NCBIfam" id="TIGR00741">
    <property type="entry name" value="yfiA"/>
    <property type="match status" value="1"/>
</dbReference>
<dbReference type="AlphaFoldDB" id="A0A7C0XBG9"/>
<dbReference type="InterPro" id="IPR036567">
    <property type="entry name" value="RHF-like"/>
</dbReference>
<comment type="caution">
    <text evidence="1">The sequence shown here is derived from an EMBL/GenBank/DDBJ whole genome shotgun (WGS) entry which is preliminary data.</text>
</comment>
<sequence>MEIKLITRDIEATDGLREYIEKRLSGLDRYSSHIIDAELILDEQRGRFLGELVVKVKGSTLTAKSQAKDPFSAIDELKDKMKSQLIKYEDKLKYHRA</sequence>
<proteinExistence type="predicted"/>
<protein>
    <submittedName>
        <fullName evidence="1">Ribosome-associated translation inhibitor RaiA</fullName>
    </submittedName>
</protein>
<gene>
    <name evidence="1" type="primary">raiA</name>
    <name evidence="1" type="ORF">ENG67_05180</name>
</gene>
<accession>A0A7C0XBG9</accession>
<dbReference type="Gene3D" id="3.30.160.100">
    <property type="entry name" value="Ribosome hibernation promotion factor-like"/>
    <property type="match status" value="1"/>
</dbReference>
<reference evidence="1" key="1">
    <citation type="journal article" date="2020" name="mSystems">
        <title>Genome- and Community-Level Interaction Insights into Carbon Utilization and Element Cycling Functions of Hydrothermarchaeota in Hydrothermal Sediment.</title>
        <authorList>
            <person name="Zhou Z."/>
            <person name="Liu Y."/>
            <person name="Xu W."/>
            <person name="Pan J."/>
            <person name="Luo Z.H."/>
            <person name="Li M."/>
        </authorList>
    </citation>
    <scope>NUCLEOTIDE SEQUENCE [LARGE SCALE GENOMIC DNA]</scope>
    <source>
        <strain evidence="1">HyVt-237</strain>
    </source>
</reference>
<dbReference type="SUPFAM" id="SSF69754">
    <property type="entry name" value="Ribosome binding protein Y (YfiA homologue)"/>
    <property type="match status" value="1"/>
</dbReference>
<organism evidence="1">
    <name type="scientific">candidate division WOR-3 bacterium</name>
    <dbReference type="NCBI Taxonomy" id="2052148"/>
    <lineage>
        <taxon>Bacteria</taxon>
        <taxon>Bacteria division WOR-3</taxon>
    </lineage>
</organism>
<evidence type="ECO:0000313" key="1">
    <source>
        <dbReference type="EMBL" id="HDM90582.1"/>
    </source>
</evidence>
<dbReference type="EMBL" id="DRBW01000194">
    <property type="protein sequence ID" value="HDM90582.1"/>
    <property type="molecule type" value="Genomic_DNA"/>
</dbReference>
<name>A0A7C0XBG9_UNCW3</name>
<dbReference type="Pfam" id="PF02482">
    <property type="entry name" value="Ribosomal_S30AE"/>
    <property type="match status" value="1"/>
</dbReference>